<dbReference type="OrthoDB" id="3277123at2"/>
<dbReference type="Proteomes" id="UP000307768">
    <property type="component" value="Unassembled WGS sequence"/>
</dbReference>
<dbReference type="SUPFAM" id="SSF53822">
    <property type="entry name" value="Periplasmic binding protein-like I"/>
    <property type="match status" value="1"/>
</dbReference>
<evidence type="ECO:0000313" key="2">
    <source>
        <dbReference type="Proteomes" id="UP000307768"/>
    </source>
</evidence>
<gene>
    <name evidence="1" type="ORF">FE697_016190</name>
</gene>
<dbReference type="EMBL" id="VDFQ02000005">
    <property type="protein sequence ID" value="KAA1420498.1"/>
    <property type="molecule type" value="Genomic_DNA"/>
</dbReference>
<dbReference type="RefSeq" id="WP_149770667.1">
    <property type="nucleotide sequence ID" value="NZ_VDFQ02000005.1"/>
</dbReference>
<comment type="caution">
    <text evidence="1">The sequence shown here is derived from an EMBL/GenBank/DDBJ whole genome shotgun (WGS) entry which is preliminary data.</text>
</comment>
<protein>
    <submittedName>
        <fullName evidence="1">ABC transporter substrate-binding protein</fullName>
    </submittedName>
</protein>
<proteinExistence type="predicted"/>
<accession>A0A5Q6RQY9</accession>
<sequence>MRHLTPLQRFADQSLVIRATIALACFALALAGCGSVMPGSVVGDAGGGAVVMTGLGPGVDDDTVKVVFVGVDLDAVKAVTGFKTASAGDPEKQVEALEAWVNANGGVGGRKLDAVFRLYDAQNDSAAAEESLCKGIVQDDKAFAVVLTGQFQENARPCYAQAQTLVLDATLVATDDATYKELAPYLWSPSYPSYDSFVRAFVKTLSEQAFFEGRNEVGVVAADNAINRATMEDLAIPLLKDAGVKAEVVWIDSTSQSSLMVGTGEGAVTFRSKGIDRVMFLGGARMASLFATQAESKEFKARYAISTFDNPTFFINNPDLLSPSIMKGMVGVGFAPSQEVADDQLAFPGTDAEQKCADIYAEAGIAFESREAARVAMPYCDAALLLQAGSTGLTDNFNAGAWGAAVEKLGSAFVPATGFTGSLGPGRHAASGAYRVLKFDDACGCFVYEGGDVDFPTS</sequence>
<evidence type="ECO:0000313" key="1">
    <source>
        <dbReference type="EMBL" id="KAA1420498.1"/>
    </source>
</evidence>
<organism evidence="1 2">
    <name type="scientific">Mumia zhuanghuii</name>
    <dbReference type="NCBI Taxonomy" id="2585211"/>
    <lineage>
        <taxon>Bacteria</taxon>
        <taxon>Bacillati</taxon>
        <taxon>Actinomycetota</taxon>
        <taxon>Actinomycetes</taxon>
        <taxon>Propionibacteriales</taxon>
        <taxon>Nocardioidaceae</taxon>
        <taxon>Mumia</taxon>
    </lineage>
</organism>
<dbReference type="InterPro" id="IPR028082">
    <property type="entry name" value="Peripla_BP_I"/>
</dbReference>
<reference evidence="1 2" key="1">
    <citation type="submission" date="2019-09" db="EMBL/GenBank/DDBJ databases">
        <title>Mumia zhuanghuii sp. nov. isolated from the intestinal contents of plateau pika (Ochotona curzoniae) in the Qinghai-Tibet plateau of China.</title>
        <authorList>
            <person name="Tian Z."/>
        </authorList>
    </citation>
    <scope>NUCLEOTIDE SEQUENCE [LARGE SCALE GENOMIC DNA]</scope>
    <source>
        <strain evidence="2">350</strain>
    </source>
</reference>
<dbReference type="AlphaFoldDB" id="A0A5Q6RQY9"/>
<dbReference type="Gene3D" id="3.40.50.2300">
    <property type="match status" value="2"/>
</dbReference>
<dbReference type="PROSITE" id="PS51257">
    <property type="entry name" value="PROKAR_LIPOPROTEIN"/>
    <property type="match status" value="1"/>
</dbReference>
<name>A0A5Q6RQY9_9ACTN</name>